<evidence type="ECO:0000313" key="2">
    <source>
        <dbReference type="EMBL" id="CDX02846.1"/>
    </source>
</evidence>
<keyword evidence="1" id="KW-0472">Membrane</keyword>
<gene>
    <name evidence="3" type="ORF">AT727_09065</name>
    <name evidence="2" type="ORF">DPCES_2959</name>
</gene>
<organism evidence="2">
    <name type="scientific">Desulfitobacterium hafniense</name>
    <name type="common">Desulfitobacterium frappieri</name>
    <dbReference type="NCBI Taxonomy" id="49338"/>
    <lineage>
        <taxon>Bacteria</taxon>
        <taxon>Bacillati</taxon>
        <taxon>Bacillota</taxon>
        <taxon>Clostridia</taxon>
        <taxon>Eubacteriales</taxon>
        <taxon>Desulfitobacteriaceae</taxon>
        <taxon>Desulfitobacterium</taxon>
    </lineage>
</organism>
<reference evidence="3 4" key="2">
    <citation type="submission" date="2015-12" db="EMBL/GenBank/DDBJ databases">
        <title>Draft Genome Sequence of Desulfitobacterium hafniense Strain DH, a Sulfate-reducing Bacterium Isolated from Paddy Soils.</title>
        <authorList>
            <person name="Bao P."/>
            <person name="Zhang X."/>
            <person name="Li G."/>
        </authorList>
    </citation>
    <scope>NUCLEOTIDE SEQUENCE [LARGE SCALE GENOMIC DNA]</scope>
    <source>
        <strain evidence="3 4">DH</strain>
    </source>
</reference>
<dbReference type="PATRIC" id="fig|49338.4.peg.3179"/>
<evidence type="ECO:0000313" key="3">
    <source>
        <dbReference type="EMBL" id="KTE90068.1"/>
    </source>
</evidence>
<keyword evidence="1" id="KW-0812">Transmembrane</keyword>
<dbReference type="AlphaFoldDB" id="A0A098B4Q2"/>
<dbReference type="EMBL" id="LK996017">
    <property type="protein sequence ID" value="CDX02846.1"/>
    <property type="molecule type" value="Genomic_DNA"/>
</dbReference>
<evidence type="ECO:0000256" key="1">
    <source>
        <dbReference type="SAM" id="Phobius"/>
    </source>
</evidence>
<dbReference type="EMBL" id="LOCK01000050">
    <property type="protein sequence ID" value="KTE90068.1"/>
    <property type="molecule type" value="Genomic_DNA"/>
</dbReference>
<feature type="transmembrane region" description="Helical" evidence="1">
    <location>
        <begin position="41"/>
        <end position="64"/>
    </location>
</feature>
<evidence type="ECO:0000313" key="4">
    <source>
        <dbReference type="Proteomes" id="UP000054623"/>
    </source>
</evidence>
<protein>
    <submittedName>
        <fullName evidence="2">Uncharacterized protein</fullName>
    </submittedName>
</protein>
<accession>A0A098B4Q2</accession>
<sequence>MFEFLIGFVLADNIDTLSYIVVGLLAIFTVSLIIKKVFKLALIFVLITIMAYYLVPDLFASIALP</sequence>
<proteinExistence type="predicted"/>
<keyword evidence="1" id="KW-1133">Transmembrane helix</keyword>
<dbReference type="Proteomes" id="UP000054623">
    <property type="component" value="Unassembled WGS sequence"/>
</dbReference>
<dbReference type="OrthoDB" id="1809689at2"/>
<feature type="transmembrane region" description="Helical" evidence="1">
    <location>
        <begin position="16"/>
        <end position="34"/>
    </location>
</feature>
<name>A0A098B4Q2_DESHA</name>
<dbReference type="RefSeq" id="WP_005811896.1">
    <property type="nucleotide sequence ID" value="NZ_CABKQQ010000034.1"/>
</dbReference>
<reference evidence="2" key="1">
    <citation type="submission" date="2014-07" db="EMBL/GenBank/DDBJ databases">
        <authorList>
            <person name="Hornung V.Bastian."/>
        </authorList>
    </citation>
    <scope>NUCLEOTIDE SEQUENCE</scope>
    <source>
        <strain evidence="2">PCE-S</strain>
    </source>
</reference>